<dbReference type="InterPro" id="IPR004634">
    <property type="entry name" value="Pept_S49_pIV"/>
</dbReference>
<evidence type="ECO:0000256" key="7">
    <source>
        <dbReference type="SAM" id="Phobius"/>
    </source>
</evidence>
<evidence type="ECO:0000256" key="4">
    <source>
        <dbReference type="ARBA" id="ARBA00022801"/>
    </source>
</evidence>
<accession>A0ABN6L7L8</accession>
<organism evidence="9 10">
    <name type="scientific">Persicobacter psychrovividus</name>
    <dbReference type="NCBI Taxonomy" id="387638"/>
    <lineage>
        <taxon>Bacteria</taxon>
        <taxon>Pseudomonadati</taxon>
        <taxon>Bacteroidota</taxon>
        <taxon>Cytophagia</taxon>
        <taxon>Cytophagales</taxon>
        <taxon>Persicobacteraceae</taxon>
        <taxon>Persicobacter</taxon>
    </lineage>
</organism>
<sequence>MKFLKNVLAVIIGLGIFSLISVLLLIGILGAVGSSGNTKQPLKEASVLRIKLDGPIVDRADEDPSYGLGKLLGKESSIGINKIEQALNHAAEDDNITAVYLEAPQIMAGPASALELRRMIAHFKNTTDKPVYAYSPYYSQLSYFVASAADSVFLNPAGELELKGLSANITFYKGLFDKLGIKPEIFRVGDFKSAVEPYFRKDMSKENRLQYTEMLNGLNKHLIAEISQDRHLSEKEVKHISDSLLVRGPKDALKYHLVDQLYYEDQVVDLLKKASGLEEDDKLHCIGLNAYLNTFDAPVNTSDNKIAVIYADGGIMTGKSKPGTIGSTTIMEELAKARKDDKVKAVVLRVNSPGGSALASDMIWREVKLTKAVKPVIASMGNYAASGGYYISMAADTIVAEPNTITGSIGIFAVLMNLDELLNHKLGVTHDVVKTGAFSDLGNNTRKMTDYERHIIQSGVNRGYETFTSKAAEGRHMPIEQLLKIAGGRVWTGEKAQQLGLVDVMGDLHTAISLAAKKADIEDDYKVSNRPEIKDPFTQFIEEMNEEAEVKIAKFNFGPFMEYASTINRLKQAKGPQARMEFDMEIK</sequence>
<dbReference type="Gene3D" id="6.20.330.10">
    <property type="match status" value="1"/>
</dbReference>
<evidence type="ECO:0000256" key="1">
    <source>
        <dbReference type="ARBA" id="ARBA00004370"/>
    </source>
</evidence>
<dbReference type="PIRSF" id="PIRSF001217">
    <property type="entry name" value="Protease_4_SppA"/>
    <property type="match status" value="1"/>
</dbReference>
<dbReference type="PANTHER" id="PTHR33209:SF1">
    <property type="entry name" value="PEPTIDASE S49 DOMAIN-CONTAINING PROTEIN"/>
    <property type="match status" value="1"/>
</dbReference>
<dbReference type="InterPro" id="IPR029045">
    <property type="entry name" value="ClpP/crotonase-like_dom_sf"/>
</dbReference>
<dbReference type="SUPFAM" id="SSF52096">
    <property type="entry name" value="ClpP/crotonase"/>
    <property type="match status" value="2"/>
</dbReference>
<evidence type="ECO:0000313" key="9">
    <source>
        <dbReference type="EMBL" id="BDC99212.1"/>
    </source>
</evidence>
<dbReference type="InterPro" id="IPR002142">
    <property type="entry name" value="Peptidase_S49"/>
</dbReference>
<dbReference type="Pfam" id="PF01343">
    <property type="entry name" value="Peptidase_S49"/>
    <property type="match status" value="2"/>
</dbReference>
<evidence type="ECO:0000256" key="2">
    <source>
        <dbReference type="ARBA" id="ARBA00008683"/>
    </source>
</evidence>
<feature type="domain" description="Peptidase S49" evidence="8">
    <location>
        <begin position="126"/>
        <end position="277"/>
    </location>
</feature>
<gene>
    <name evidence="9" type="ORF">PEPS_14930</name>
</gene>
<keyword evidence="5" id="KW-0720">Serine protease</keyword>
<dbReference type="NCBIfam" id="TIGR00706">
    <property type="entry name" value="SppA_dom"/>
    <property type="match status" value="1"/>
</dbReference>
<comment type="similarity">
    <text evidence="2">Belongs to the peptidase S49 family.</text>
</comment>
<keyword evidence="4" id="KW-0378">Hydrolase</keyword>
<keyword evidence="7" id="KW-0812">Transmembrane</keyword>
<feature type="transmembrane region" description="Helical" evidence="7">
    <location>
        <begin position="7"/>
        <end position="32"/>
    </location>
</feature>
<proteinExistence type="inferred from homology"/>
<evidence type="ECO:0000256" key="5">
    <source>
        <dbReference type="ARBA" id="ARBA00022825"/>
    </source>
</evidence>
<name>A0ABN6L7L8_9BACT</name>
<dbReference type="InterPro" id="IPR047272">
    <property type="entry name" value="S49_SppA_C"/>
</dbReference>
<dbReference type="EMBL" id="AP025292">
    <property type="protein sequence ID" value="BDC99212.1"/>
    <property type="molecule type" value="Genomic_DNA"/>
</dbReference>
<evidence type="ECO:0000313" key="10">
    <source>
        <dbReference type="Proteomes" id="UP001354989"/>
    </source>
</evidence>
<dbReference type="Proteomes" id="UP001354989">
    <property type="component" value="Chromosome"/>
</dbReference>
<dbReference type="PANTHER" id="PTHR33209">
    <property type="entry name" value="PROTEASE 4"/>
    <property type="match status" value="1"/>
</dbReference>
<dbReference type="Gene3D" id="3.90.226.10">
    <property type="entry name" value="2-enoyl-CoA Hydratase, Chain A, domain 1"/>
    <property type="match status" value="3"/>
</dbReference>
<reference evidence="9 10" key="1">
    <citation type="submission" date="2021-12" db="EMBL/GenBank/DDBJ databases">
        <title>Genome sequencing of bacteria with rrn-lacking chromosome and rrn-plasmid.</title>
        <authorList>
            <person name="Anda M."/>
            <person name="Iwasaki W."/>
        </authorList>
    </citation>
    <scope>NUCLEOTIDE SEQUENCE [LARGE SCALE GENOMIC DNA]</scope>
    <source>
        <strain evidence="9 10">NBRC 101262</strain>
    </source>
</reference>
<keyword evidence="7" id="KW-1133">Transmembrane helix</keyword>
<protein>
    <submittedName>
        <fullName evidence="9">Signal peptide peptidase SppA</fullName>
    </submittedName>
</protein>
<evidence type="ECO:0000256" key="3">
    <source>
        <dbReference type="ARBA" id="ARBA00022670"/>
    </source>
</evidence>
<dbReference type="CDD" id="cd07023">
    <property type="entry name" value="S49_Sppa_N_C"/>
    <property type="match status" value="1"/>
</dbReference>
<dbReference type="CDD" id="cd07018">
    <property type="entry name" value="S49_SppA_67K_type"/>
    <property type="match status" value="1"/>
</dbReference>
<evidence type="ECO:0000259" key="8">
    <source>
        <dbReference type="Pfam" id="PF01343"/>
    </source>
</evidence>
<keyword evidence="3" id="KW-0645">Protease</keyword>
<comment type="subcellular location">
    <subcellularLocation>
        <location evidence="1">Membrane</location>
    </subcellularLocation>
</comment>
<feature type="domain" description="Peptidase S49" evidence="8">
    <location>
        <begin position="370"/>
        <end position="521"/>
    </location>
</feature>
<dbReference type="RefSeq" id="WP_332919248.1">
    <property type="nucleotide sequence ID" value="NZ_AP025292.1"/>
</dbReference>
<keyword evidence="6 7" id="KW-0472">Membrane</keyword>
<dbReference type="InterPro" id="IPR004635">
    <property type="entry name" value="Pept_S49_SppA"/>
</dbReference>
<dbReference type="NCBIfam" id="TIGR00705">
    <property type="entry name" value="SppA_67K"/>
    <property type="match status" value="1"/>
</dbReference>
<keyword evidence="10" id="KW-1185">Reference proteome</keyword>
<evidence type="ECO:0000256" key="6">
    <source>
        <dbReference type="ARBA" id="ARBA00023136"/>
    </source>
</evidence>
<dbReference type="InterPro" id="IPR047217">
    <property type="entry name" value="S49_SppA_67K_type_N"/>
</dbReference>